<evidence type="ECO:0000313" key="15">
    <source>
        <dbReference type="Proteomes" id="UP001292079"/>
    </source>
</evidence>
<accession>A0AAE2D7C2</accession>
<dbReference type="EMBL" id="JALJAT010000002">
    <property type="protein sequence ID" value="KAK4473919.1"/>
    <property type="molecule type" value="Genomic_DNA"/>
</dbReference>
<dbReference type="CDD" id="cd14226">
    <property type="entry name" value="PKc_DYRK1"/>
    <property type="match status" value="1"/>
</dbReference>
<dbReference type="GO" id="GO:0004712">
    <property type="term" value="F:protein serine/threonine/tyrosine kinase activity"/>
    <property type="evidence" value="ECO:0007669"/>
    <property type="project" value="UniProtKB-EC"/>
</dbReference>
<dbReference type="EC" id="2.7.12.1" evidence="2"/>
<evidence type="ECO:0000259" key="13">
    <source>
        <dbReference type="PROSITE" id="PS50011"/>
    </source>
</evidence>
<proteinExistence type="inferred from homology"/>
<feature type="region of interest" description="Disordered" evidence="12">
    <location>
        <begin position="73"/>
        <end position="95"/>
    </location>
</feature>
<feature type="domain" description="Protein kinase" evidence="13">
    <location>
        <begin position="1105"/>
        <end position="1429"/>
    </location>
</feature>
<dbReference type="PANTHER" id="PTHR24058:SF28">
    <property type="entry name" value="SERINE_THREONINE-PROTEIN KINASE MINIBRAIN"/>
    <property type="match status" value="1"/>
</dbReference>
<dbReference type="PANTHER" id="PTHR24058">
    <property type="entry name" value="DUAL SPECIFICITY PROTEIN KINASE"/>
    <property type="match status" value="1"/>
</dbReference>
<evidence type="ECO:0000256" key="1">
    <source>
        <dbReference type="ARBA" id="ARBA00008867"/>
    </source>
</evidence>
<evidence type="ECO:0000256" key="8">
    <source>
        <dbReference type="ARBA" id="ARBA00049003"/>
    </source>
</evidence>
<dbReference type="PROSITE" id="PS00108">
    <property type="entry name" value="PROTEIN_KINASE_ST"/>
    <property type="match status" value="1"/>
</dbReference>
<evidence type="ECO:0000256" key="5">
    <source>
        <dbReference type="ARBA" id="ARBA00022741"/>
    </source>
</evidence>
<evidence type="ECO:0000256" key="9">
    <source>
        <dbReference type="ARBA" id="ARBA00049308"/>
    </source>
</evidence>
<name>A0AAE2D7C2_SCHME</name>
<dbReference type="InterPro" id="IPR044131">
    <property type="entry name" value="PKc_DYR1A/1B"/>
</dbReference>
<feature type="compositionally biased region" description="Polar residues" evidence="12">
    <location>
        <begin position="328"/>
        <end position="349"/>
    </location>
</feature>
<evidence type="ECO:0000256" key="7">
    <source>
        <dbReference type="ARBA" id="ARBA00022840"/>
    </source>
</evidence>
<evidence type="ECO:0000256" key="11">
    <source>
        <dbReference type="PROSITE-ProRule" id="PRU10141"/>
    </source>
</evidence>
<keyword evidence="4" id="KW-0808">Transferase</keyword>
<organism evidence="14 15">
    <name type="scientific">Schistosoma mekongi</name>
    <name type="common">Parasitic worm</name>
    <dbReference type="NCBI Taxonomy" id="38744"/>
    <lineage>
        <taxon>Eukaryota</taxon>
        <taxon>Metazoa</taxon>
        <taxon>Spiralia</taxon>
        <taxon>Lophotrochozoa</taxon>
        <taxon>Platyhelminthes</taxon>
        <taxon>Trematoda</taxon>
        <taxon>Digenea</taxon>
        <taxon>Strigeidida</taxon>
        <taxon>Schistosomatoidea</taxon>
        <taxon>Schistosomatidae</taxon>
        <taxon>Schistosoma</taxon>
    </lineage>
</organism>
<dbReference type="SMART" id="SM00220">
    <property type="entry name" value="S_TKc"/>
    <property type="match status" value="1"/>
</dbReference>
<dbReference type="Pfam" id="PF00069">
    <property type="entry name" value="Pkinase"/>
    <property type="match status" value="1"/>
</dbReference>
<dbReference type="Gene3D" id="3.30.200.20">
    <property type="entry name" value="Phosphorylase Kinase, domain 1"/>
    <property type="match status" value="1"/>
</dbReference>
<feature type="compositionally biased region" description="Low complexity" evidence="12">
    <location>
        <begin position="315"/>
        <end position="327"/>
    </location>
</feature>
<dbReference type="Gene3D" id="1.10.510.10">
    <property type="entry name" value="Transferase(Phosphotransferase) domain 1"/>
    <property type="match status" value="1"/>
</dbReference>
<dbReference type="InterPro" id="IPR050494">
    <property type="entry name" value="Ser_Thr_dual-spec_kinase"/>
</dbReference>
<reference evidence="14" key="2">
    <citation type="journal article" date="2023" name="Infect Dis Poverty">
        <title>Chromosome-scale genome of the human blood fluke Schistosoma mekongi and its implications for public health.</title>
        <authorList>
            <person name="Zhou M."/>
            <person name="Xu L."/>
            <person name="Xu D."/>
            <person name="Chen W."/>
            <person name="Khan J."/>
            <person name="Hu Y."/>
            <person name="Huang H."/>
            <person name="Wei H."/>
            <person name="Zhang Y."/>
            <person name="Chusongsang P."/>
            <person name="Tanasarnprasert K."/>
            <person name="Hu X."/>
            <person name="Limpanont Y."/>
            <person name="Lv Z."/>
        </authorList>
    </citation>
    <scope>NUCLEOTIDE SEQUENCE</scope>
    <source>
        <strain evidence="14">LV_2022a</strain>
    </source>
</reference>
<dbReference type="InterPro" id="IPR017441">
    <property type="entry name" value="Protein_kinase_ATP_BS"/>
</dbReference>
<keyword evidence="5 11" id="KW-0547">Nucleotide-binding</keyword>
<comment type="catalytic activity">
    <reaction evidence="10">
        <text>L-tyrosyl-[protein] + ATP = O-phospho-L-tyrosyl-[protein] + ADP + H(+)</text>
        <dbReference type="Rhea" id="RHEA:10596"/>
        <dbReference type="Rhea" id="RHEA-COMP:10136"/>
        <dbReference type="Rhea" id="RHEA-COMP:20101"/>
        <dbReference type="ChEBI" id="CHEBI:15378"/>
        <dbReference type="ChEBI" id="CHEBI:30616"/>
        <dbReference type="ChEBI" id="CHEBI:46858"/>
        <dbReference type="ChEBI" id="CHEBI:61978"/>
        <dbReference type="ChEBI" id="CHEBI:456216"/>
        <dbReference type="EC" id="2.7.12.1"/>
    </reaction>
</comment>
<dbReference type="GO" id="GO:0005524">
    <property type="term" value="F:ATP binding"/>
    <property type="evidence" value="ECO:0007669"/>
    <property type="project" value="UniProtKB-UniRule"/>
</dbReference>
<evidence type="ECO:0000256" key="10">
    <source>
        <dbReference type="ARBA" id="ARBA00051680"/>
    </source>
</evidence>
<comment type="similarity">
    <text evidence="1">Belongs to the protein kinase superfamily. CMGC Ser/Thr protein kinase family. MNB/DYRK subfamily.</text>
</comment>
<evidence type="ECO:0000256" key="2">
    <source>
        <dbReference type="ARBA" id="ARBA00013203"/>
    </source>
</evidence>
<keyword evidence="15" id="KW-1185">Reference proteome</keyword>
<dbReference type="GO" id="GO:0004674">
    <property type="term" value="F:protein serine/threonine kinase activity"/>
    <property type="evidence" value="ECO:0007669"/>
    <property type="project" value="UniProtKB-KW"/>
</dbReference>
<comment type="catalytic activity">
    <reaction evidence="9">
        <text>L-threonyl-[protein] + ATP = O-phospho-L-threonyl-[protein] + ADP + H(+)</text>
        <dbReference type="Rhea" id="RHEA:46608"/>
        <dbReference type="Rhea" id="RHEA-COMP:11060"/>
        <dbReference type="Rhea" id="RHEA-COMP:11605"/>
        <dbReference type="ChEBI" id="CHEBI:15378"/>
        <dbReference type="ChEBI" id="CHEBI:30013"/>
        <dbReference type="ChEBI" id="CHEBI:30616"/>
        <dbReference type="ChEBI" id="CHEBI:61977"/>
        <dbReference type="ChEBI" id="CHEBI:456216"/>
        <dbReference type="EC" id="2.7.12.1"/>
    </reaction>
</comment>
<gene>
    <name evidence="14" type="ORF">MN116_003243</name>
</gene>
<dbReference type="PROSITE" id="PS00107">
    <property type="entry name" value="PROTEIN_KINASE_ATP"/>
    <property type="match status" value="1"/>
</dbReference>
<comment type="caution">
    <text evidence="14">The sequence shown here is derived from an EMBL/GenBank/DDBJ whole genome shotgun (WGS) entry which is preliminary data.</text>
</comment>
<comment type="catalytic activity">
    <reaction evidence="8">
        <text>L-seryl-[protein] + ATP = O-phospho-L-seryl-[protein] + ADP + H(+)</text>
        <dbReference type="Rhea" id="RHEA:17989"/>
        <dbReference type="Rhea" id="RHEA-COMP:9863"/>
        <dbReference type="Rhea" id="RHEA-COMP:11604"/>
        <dbReference type="ChEBI" id="CHEBI:15378"/>
        <dbReference type="ChEBI" id="CHEBI:29999"/>
        <dbReference type="ChEBI" id="CHEBI:30616"/>
        <dbReference type="ChEBI" id="CHEBI:83421"/>
        <dbReference type="ChEBI" id="CHEBI:456216"/>
        <dbReference type="EC" id="2.7.12.1"/>
    </reaction>
</comment>
<dbReference type="Proteomes" id="UP001292079">
    <property type="component" value="Unassembled WGS sequence"/>
</dbReference>
<evidence type="ECO:0000256" key="12">
    <source>
        <dbReference type="SAM" id="MobiDB-lite"/>
    </source>
</evidence>
<protein>
    <recommendedName>
        <fullName evidence="2">dual-specificity kinase</fullName>
        <ecNumber evidence="2">2.7.12.1</ecNumber>
    </recommendedName>
</protein>
<evidence type="ECO:0000256" key="3">
    <source>
        <dbReference type="ARBA" id="ARBA00022527"/>
    </source>
</evidence>
<evidence type="ECO:0000313" key="14">
    <source>
        <dbReference type="EMBL" id="KAK4473919.1"/>
    </source>
</evidence>
<dbReference type="InterPro" id="IPR008271">
    <property type="entry name" value="Ser/Thr_kinase_AS"/>
</dbReference>
<feature type="region of interest" description="Disordered" evidence="12">
    <location>
        <begin position="315"/>
        <end position="352"/>
    </location>
</feature>
<dbReference type="SUPFAM" id="SSF56112">
    <property type="entry name" value="Protein kinase-like (PK-like)"/>
    <property type="match status" value="1"/>
</dbReference>
<reference evidence="14" key="1">
    <citation type="submission" date="2022-04" db="EMBL/GenBank/DDBJ databases">
        <authorList>
            <person name="Xu L."/>
            <person name="Lv Z."/>
        </authorList>
    </citation>
    <scope>NUCLEOTIDE SEQUENCE</scope>
    <source>
        <strain evidence="14">LV_2022a</strain>
    </source>
</reference>
<keyword evidence="3" id="KW-0723">Serine/threonine-protein kinase</keyword>
<keyword evidence="6" id="KW-0418">Kinase</keyword>
<dbReference type="PROSITE" id="PS50011">
    <property type="entry name" value="PROTEIN_KINASE_DOM"/>
    <property type="match status" value="1"/>
</dbReference>
<feature type="binding site" evidence="11">
    <location>
        <position position="1134"/>
    </location>
    <ligand>
        <name>ATP</name>
        <dbReference type="ChEBI" id="CHEBI:30616"/>
    </ligand>
</feature>
<dbReference type="InterPro" id="IPR000719">
    <property type="entry name" value="Prot_kinase_dom"/>
</dbReference>
<sequence>MHLCQTKATLSQTHPSKLCESQYICSSLISCDVSNLGNPTKSRDNIFDFPTKDSSSNLINNDSMNEVQRLTNTGRIPIPESGSQNQSLSKDDEDQFSVSKTMVDPGNRKNDSTLQCVDNYYDDDDDDALLVKEFNQEHVGFESSPGDCESGDYDIGTFGLTLVNNKVVKEESIPLFARYRPSPPPPLSRGQILFTPNLHHQSSELSEQLPKFINSDCIAPQVKGYSQLQMNDLETSDGDINPSGRRWLSDDETCDINQTLYHRVIEEPSPFVGMSTTLSPTGPPLDTGIITSSSLSLSSALSRVAADDQVSLRLTTSSSTRNSASTNPVSSPQLHPLTTTTYDSPSQPVSDDRSLAAVTYDPDPVVSSCSKVNFPSHVPDDPSISARQRLMGASAAAAILAASAYASQNYPTKIDNYRDMVNLKGQDAIRLRQLPHHSTLIGGLCLNPSLLQIQSNSRTVVSSLRRRDPWCIPLRKMSVNLIQTYKHINEVYYRKKRRLREQQRQTNEASASVSEASYLQKCRSPEHGPLLGDHSDPFWKMPDSGETYIKTQPMYDHGTLNVCSRATHQQPFTSCASVQQSLATSNNVINMPTNYNIGSAVHSQAFPCNHSIMSPKSSPHPQQLTMPNVFRVGSDHIVQSCVYDPTTLNGVTNRFSTLDISDSIYDMGNSQLDSRFMPVTLNNTWLPTYSSSAPFLKSVQSTDYVSRPPPLESGKSLICDQSDPYFSTNQRDSGLHSTHLQHLLSNQSFLPSKTEFPTYMDRKSLDNNIHHNSSSQIPACLLSATEDITNAAASEVFYQNQFDVDTVKSIHPNHSISLPAGNFSSSNCTHIVNNSSLVSSACYYNLTSLDPVSPTNSRISGMFLNTHQHTVNMCPINYSQNNNLVSTSVASPPYMCGFRQHLDLTLKSHDAVANTRTSSHDILGATSTSPTSPLLPCIFSDHVSYPVSTSLTSSSTNTCTARLHEYKVNQPYPLGLSANEVLHSSSYARNALSKPTNVTYVNQPMFFNSVLSNQFIHRSGLNHIGTKVMTTNPIVSGTSAAVLSGAGGTAQQSSMLSGSSKNSMVNTTTTVTTTTTNTTQHVDRRHTDSNYDYIVRPGEVWMGQYLINNLIGKGSFGQVMKAHDCISNEDVAIKIIKNKRAFTNQAQVEIRLLREMNHFVEEAAETGKEPPPGSNLIVRLLTHFTFRGHLCLVFELLSYNLYDLLRNTNFHGVSLGLTRKFAQQLCCALDFLSRPELQIIHCDLKPENILLVNPKRSTIKLVDFGSSCHMNEKIYQYIQSRYYRSPDVLLGLDYTMSIDMWSLGCILVELHTGEPLFAGQNEVGQMMKIIEVLGMPPRLLLEKSRRWHVFFERTVDHTYVPKAACQQPGSRRLSEILGVNTGGPRGRRLHESGHTPMDYSIFLEFVLRMLTFDPARRISPAAALGHRFFRRSNPNVPSSVASLPQSGQCDSISNAPVLVCPPASRWANFIDNPTSNLVHAHLNNIRVSGNSGFGLINRTTEALELMRIQQPIRSVVTGSAMVSQPRSIPIISNGSSITQITEPLSPLLYGSHGPFHVHSNAGPLPLQISRVHPAHLMHGLHSLPMVNQSHTMPITAVSTTFTDPNQFHHPYYIESGMYAYPQQPIQLTWTSGLGEHHSTSSAACLTSDLINVASASPGVWR</sequence>
<evidence type="ECO:0000256" key="6">
    <source>
        <dbReference type="ARBA" id="ARBA00022777"/>
    </source>
</evidence>
<keyword evidence="7 11" id="KW-0067">ATP-binding</keyword>
<dbReference type="InterPro" id="IPR011009">
    <property type="entry name" value="Kinase-like_dom_sf"/>
</dbReference>
<evidence type="ECO:0000256" key="4">
    <source>
        <dbReference type="ARBA" id="ARBA00022679"/>
    </source>
</evidence>
<dbReference type="PROSITE" id="PS51257">
    <property type="entry name" value="PROKAR_LIPOPROTEIN"/>
    <property type="match status" value="1"/>
</dbReference>